<keyword evidence="7" id="KW-0418">Kinase</keyword>
<dbReference type="InterPro" id="IPR036097">
    <property type="entry name" value="HisK_dim/P_sf"/>
</dbReference>
<name>A0A1G4Q5G5_9CAUL</name>
<gene>
    <name evidence="7" type="ORF">SAMN02927928_0925</name>
</gene>
<dbReference type="PANTHER" id="PTHR45339">
    <property type="entry name" value="HYBRID SIGNAL TRANSDUCTION HISTIDINE KINASE J"/>
    <property type="match status" value="1"/>
</dbReference>
<dbReference type="Gene3D" id="3.40.50.2300">
    <property type="match status" value="1"/>
</dbReference>
<dbReference type="InterPro" id="IPR001789">
    <property type="entry name" value="Sig_transdc_resp-reg_receiver"/>
</dbReference>
<evidence type="ECO:0000256" key="1">
    <source>
        <dbReference type="ARBA" id="ARBA00000085"/>
    </source>
</evidence>
<dbReference type="SUPFAM" id="SSF52172">
    <property type="entry name" value="CheY-like"/>
    <property type="match status" value="1"/>
</dbReference>
<keyword evidence="4" id="KW-0902">Two-component regulatory system</keyword>
<protein>
    <recommendedName>
        <fullName evidence="2">histidine kinase</fullName>
        <ecNumber evidence="2">2.7.13.3</ecNumber>
    </recommendedName>
</protein>
<dbReference type="Pfam" id="PF00072">
    <property type="entry name" value="Response_reg"/>
    <property type="match status" value="1"/>
</dbReference>
<dbReference type="STRING" id="260084.SAMN02927928_0925"/>
<dbReference type="InterPro" id="IPR003661">
    <property type="entry name" value="HisK_dim/P_dom"/>
</dbReference>
<dbReference type="InterPro" id="IPR011006">
    <property type="entry name" value="CheY-like_superfamily"/>
</dbReference>
<dbReference type="EC" id="2.7.13.3" evidence="2"/>
<evidence type="ECO:0000256" key="2">
    <source>
        <dbReference type="ARBA" id="ARBA00012438"/>
    </source>
</evidence>
<evidence type="ECO:0000256" key="3">
    <source>
        <dbReference type="ARBA" id="ARBA00022553"/>
    </source>
</evidence>
<dbReference type="Pfam" id="PF00512">
    <property type="entry name" value="HisKA"/>
    <property type="match status" value="1"/>
</dbReference>
<evidence type="ECO:0000259" key="6">
    <source>
        <dbReference type="PROSITE" id="PS50110"/>
    </source>
</evidence>
<dbReference type="CDD" id="cd00082">
    <property type="entry name" value="HisKA"/>
    <property type="match status" value="1"/>
</dbReference>
<accession>A0A1G4Q5G5</accession>
<evidence type="ECO:0000313" key="8">
    <source>
        <dbReference type="Proteomes" id="UP000199150"/>
    </source>
</evidence>
<dbReference type="PROSITE" id="PS50110">
    <property type="entry name" value="RESPONSE_REGULATORY"/>
    <property type="match status" value="1"/>
</dbReference>
<dbReference type="SUPFAM" id="SSF47384">
    <property type="entry name" value="Homodimeric domain of signal transducing histidine kinase"/>
    <property type="match status" value="1"/>
</dbReference>
<dbReference type="EMBL" id="FMTS01000001">
    <property type="protein sequence ID" value="SCW39665.1"/>
    <property type="molecule type" value="Genomic_DNA"/>
</dbReference>
<dbReference type="GO" id="GO:0000155">
    <property type="term" value="F:phosphorelay sensor kinase activity"/>
    <property type="evidence" value="ECO:0007669"/>
    <property type="project" value="InterPro"/>
</dbReference>
<dbReference type="AlphaFoldDB" id="A0A1G4Q5G5"/>
<dbReference type="Gene3D" id="1.10.287.130">
    <property type="match status" value="1"/>
</dbReference>
<keyword evidence="8" id="KW-1185">Reference proteome</keyword>
<comment type="catalytic activity">
    <reaction evidence="1">
        <text>ATP + protein L-histidine = ADP + protein N-phospho-L-histidine.</text>
        <dbReference type="EC" id="2.7.13.3"/>
    </reaction>
</comment>
<evidence type="ECO:0000256" key="4">
    <source>
        <dbReference type="ARBA" id="ARBA00023012"/>
    </source>
</evidence>
<organism evidence="7 8">
    <name type="scientific">Asticcacaulis taihuensis</name>
    <dbReference type="NCBI Taxonomy" id="260084"/>
    <lineage>
        <taxon>Bacteria</taxon>
        <taxon>Pseudomonadati</taxon>
        <taxon>Pseudomonadota</taxon>
        <taxon>Alphaproteobacteria</taxon>
        <taxon>Caulobacterales</taxon>
        <taxon>Caulobacteraceae</taxon>
        <taxon>Asticcacaulis</taxon>
    </lineage>
</organism>
<feature type="domain" description="Response regulatory" evidence="6">
    <location>
        <begin position="121"/>
        <end position="240"/>
    </location>
</feature>
<keyword evidence="7" id="KW-0808">Transferase</keyword>
<keyword evidence="3 5" id="KW-0597">Phosphoprotein</keyword>
<dbReference type="OrthoDB" id="9808843at2"/>
<dbReference type="Proteomes" id="UP000199150">
    <property type="component" value="Unassembled WGS sequence"/>
</dbReference>
<feature type="modified residue" description="4-aspartylphosphate" evidence="5">
    <location>
        <position position="170"/>
    </location>
</feature>
<reference evidence="8" key="1">
    <citation type="submission" date="2016-10" db="EMBL/GenBank/DDBJ databases">
        <authorList>
            <person name="Varghese N."/>
            <person name="Submissions S."/>
        </authorList>
    </citation>
    <scope>NUCLEOTIDE SEQUENCE [LARGE SCALE GENOMIC DNA]</scope>
    <source>
        <strain evidence="8">CGMCC 1.3431</strain>
    </source>
</reference>
<evidence type="ECO:0000256" key="5">
    <source>
        <dbReference type="PROSITE-ProRule" id="PRU00169"/>
    </source>
</evidence>
<sequence length="242" mass="27050">MQGFILIDPLSALTHPCYIDSHKVRMMSDRQPLQDTTIDPGLAHDIRSPMNAVLGLCDLLAKSEPLTDRQREFIRALQTSTGALMDQVNRLLESHGYIPADMSRPEPELPHAPPPDDTRPKVLLVDDYAPNALVVATYLEKFGYDYDVADNGVEAVTLARRNRYIACLMDVQMHDMDGIEATMAIRDFERQERRPHLPIIGVTAHALSGDRERCLDAGMDEYVAKPFNPTELENRLAAIASA</sequence>
<dbReference type="SMART" id="SM00448">
    <property type="entry name" value="REC"/>
    <property type="match status" value="1"/>
</dbReference>
<dbReference type="PANTHER" id="PTHR45339:SF1">
    <property type="entry name" value="HYBRID SIGNAL TRANSDUCTION HISTIDINE KINASE J"/>
    <property type="match status" value="1"/>
</dbReference>
<dbReference type="CDD" id="cd17546">
    <property type="entry name" value="REC_hyHK_CKI1_RcsC-like"/>
    <property type="match status" value="1"/>
</dbReference>
<proteinExistence type="predicted"/>
<evidence type="ECO:0000313" key="7">
    <source>
        <dbReference type="EMBL" id="SCW39665.1"/>
    </source>
</evidence>